<accession>A0ACC1T6A9</accession>
<evidence type="ECO:0000313" key="2">
    <source>
        <dbReference type="Proteomes" id="UP001148662"/>
    </source>
</evidence>
<organism evidence="1 2">
    <name type="scientific">Phlebia brevispora</name>
    <dbReference type="NCBI Taxonomy" id="194682"/>
    <lineage>
        <taxon>Eukaryota</taxon>
        <taxon>Fungi</taxon>
        <taxon>Dikarya</taxon>
        <taxon>Basidiomycota</taxon>
        <taxon>Agaricomycotina</taxon>
        <taxon>Agaricomycetes</taxon>
        <taxon>Polyporales</taxon>
        <taxon>Meruliaceae</taxon>
        <taxon>Phlebia</taxon>
    </lineage>
</organism>
<name>A0ACC1T6A9_9APHY</name>
<dbReference type="EMBL" id="JANHOG010000441">
    <property type="protein sequence ID" value="KAJ3554329.1"/>
    <property type="molecule type" value="Genomic_DNA"/>
</dbReference>
<proteinExistence type="predicted"/>
<comment type="caution">
    <text evidence="1">The sequence shown here is derived from an EMBL/GenBank/DDBJ whole genome shotgun (WGS) entry which is preliminary data.</text>
</comment>
<reference evidence="1" key="1">
    <citation type="submission" date="2022-07" db="EMBL/GenBank/DDBJ databases">
        <title>Genome Sequence of Phlebia brevispora.</title>
        <authorList>
            <person name="Buettner E."/>
        </authorList>
    </citation>
    <scope>NUCLEOTIDE SEQUENCE</scope>
    <source>
        <strain evidence="1">MPL23</strain>
    </source>
</reference>
<gene>
    <name evidence="1" type="ORF">NM688_g3169</name>
</gene>
<protein>
    <submittedName>
        <fullName evidence="1">Uncharacterized protein</fullName>
    </submittedName>
</protein>
<evidence type="ECO:0000313" key="1">
    <source>
        <dbReference type="EMBL" id="KAJ3554329.1"/>
    </source>
</evidence>
<keyword evidence="2" id="KW-1185">Reference proteome</keyword>
<sequence length="348" mass="38125">MSDGVPESVIVAEYQANLANNYTTCLTTTLACYEYFSLLEEECRFIRRKWNSATWIFLANRYLMLVTVITLIAPLYVHQTCYNSALQGFLTAITTLPGIVAAIFSGLRIFALLRRNYVMGSLVFCLGMVPVVGGFYIIAHTIYYYVSDPVLGDSCYGTFDIPPMIPFYGKQVIGVAGRVSVIVADITVIVATFSQTYRHVRMSSAIGLRGIGTTLLRDGSIYFIALTILNIARLLVSTIPSWQSGDPVADVTDILQPILISRFIVNLRQVDEDCNGEASRFRSQSQFPTFPVFRIPAVTMDSVVGPMGEPLEYADMAAGDKEDGEGSGNNVEGAGIVQDMSSAVVQQS</sequence>
<dbReference type="Proteomes" id="UP001148662">
    <property type="component" value="Unassembled WGS sequence"/>
</dbReference>